<dbReference type="Proteomes" id="UP000470186">
    <property type="component" value="Unassembled WGS sequence"/>
</dbReference>
<dbReference type="Proteomes" id="UP000443000">
    <property type="component" value="Unassembled WGS sequence"/>
</dbReference>
<evidence type="ECO:0000313" key="1">
    <source>
        <dbReference type="EMBL" id="MQT77710.1"/>
    </source>
</evidence>
<evidence type="ECO:0000313" key="8">
    <source>
        <dbReference type="Proteomes" id="UP000470186"/>
    </source>
</evidence>
<keyword evidence="8" id="KW-1185">Reference proteome</keyword>
<dbReference type="Proteomes" id="UP000447574">
    <property type="component" value="Unassembled WGS sequence"/>
</dbReference>
<dbReference type="RefSeq" id="WP_153333576.1">
    <property type="nucleotide sequence ID" value="NZ_CP181271.1"/>
</dbReference>
<dbReference type="EMBL" id="WIVX01000122">
    <property type="protein sequence ID" value="MQU33671.1"/>
    <property type="molecule type" value="Genomic_DNA"/>
</dbReference>
<evidence type="ECO:0000313" key="5">
    <source>
        <dbReference type="Proteomes" id="UP000443000"/>
    </source>
</evidence>
<dbReference type="AlphaFoldDB" id="A0A6A7YIM3"/>
<accession>A0A6A7YIM3</accession>
<evidence type="ECO:0000313" key="2">
    <source>
        <dbReference type="EMBL" id="MQU17830.1"/>
    </source>
</evidence>
<protein>
    <submittedName>
        <fullName evidence="4">Uncharacterized protein</fullName>
    </submittedName>
</protein>
<dbReference type="EMBL" id="WIWF01000181">
    <property type="protein sequence ID" value="MQT77710.1"/>
    <property type="molecule type" value="Genomic_DNA"/>
</dbReference>
<comment type="caution">
    <text evidence="4">The sequence shown here is derived from an EMBL/GenBank/DDBJ whole genome shotgun (WGS) entry which is preliminary data.</text>
</comment>
<sequence length="109" mass="12570">MNFSDMMQQFATALPGTESFKRANAHCEVIIQDEPFQSCAAFLIAGFCRSYVLIYEDQALEVEFARRNHRDLLRYMEKLDRALATQDHAVVHQALIGVVEHYAKSDRIF</sequence>
<organism evidence="4 7">
    <name type="scientific">Pseudomonas helleri</name>
    <dbReference type="NCBI Taxonomy" id="1608996"/>
    <lineage>
        <taxon>Bacteria</taxon>
        <taxon>Pseudomonadati</taxon>
        <taxon>Pseudomonadota</taxon>
        <taxon>Gammaproteobacteria</taxon>
        <taxon>Pseudomonadales</taxon>
        <taxon>Pseudomonadaceae</taxon>
        <taxon>Pseudomonas</taxon>
    </lineage>
</organism>
<evidence type="ECO:0000313" key="6">
    <source>
        <dbReference type="Proteomes" id="UP000447574"/>
    </source>
</evidence>
<dbReference type="Proteomes" id="UP000466863">
    <property type="component" value="Unassembled WGS sequence"/>
</dbReference>
<proteinExistence type="predicted"/>
<dbReference type="OrthoDB" id="8966094at2"/>
<dbReference type="EMBL" id="WIVV01000127">
    <property type="protein sequence ID" value="MQU44981.1"/>
    <property type="molecule type" value="Genomic_DNA"/>
</dbReference>
<evidence type="ECO:0000313" key="3">
    <source>
        <dbReference type="EMBL" id="MQU33671.1"/>
    </source>
</evidence>
<evidence type="ECO:0000313" key="7">
    <source>
        <dbReference type="Proteomes" id="UP000466863"/>
    </source>
</evidence>
<reference evidence="5 6" key="1">
    <citation type="submission" date="2019-10" db="EMBL/GenBank/DDBJ databases">
        <title>Evaluation of single-gene subtyping targets for Pseudomonas.</title>
        <authorList>
            <person name="Reichler S.J."/>
            <person name="Orsi R.H."/>
            <person name="Wiedmann M."/>
            <person name="Martin N.H."/>
            <person name="Murphy S.I."/>
        </authorList>
    </citation>
    <scope>NUCLEOTIDE SEQUENCE [LARGE SCALE GENOMIC DNA]</scope>
    <source>
        <strain evidence="2 5">FSL R10-1594</strain>
        <strain evidence="4 7">FSL R10-1876</strain>
        <strain evidence="3 8">FSL R10-2107</strain>
        <strain evidence="1 6">FSL R10-2932</strain>
    </source>
</reference>
<dbReference type="EMBL" id="WIVT01000019">
    <property type="protein sequence ID" value="MQU17830.1"/>
    <property type="molecule type" value="Genomic_DNA"/>
</dbReference>
<name>A0A6A7YIM3_9PSED</name>
<evidence type="ECO:0000313" key="4">
    <source>
        <dbReference type="EMBL" id="MQU44981.1"/>
    </source>
</evidence>
<gene>
    <name evidence="2" type="ORF">GHN41_15430</name>
    <name evidence="4" type="ORF">GHO28_21075</name>
    <name evidence="3" type="ORF">GHO30_20175</name>
    <name evidence="1" type="ORF">GHO37_25995</name>
</gene>